<dbReference type="OrthoDB" id="9798761at2"/>
<organism evidence="2 3">
    <name type="scientific">Nitrosospira multiformis</name>
    <dbReference type="NCBI Taxonomy" id="1231"/>
    <lineage>
        <taxon>Bacteria</taxon>
        <taxon>Pseudomonadati</taxon>
        <taxon>Pseudomonadota</taxon>
        <taxon>Betaproteobacteria</taxon>
        <taxon>Nitrosomonadales</taxon>
        <taxon>Nitrosomonadaceae</taxon>
        <taxon>Nitrosospira</taxon>
    </lineage>
</organism>
<sequence length="563" mass="64253">MTINAQNRLLPDWFTRLRTRQTVLPRFQRFEAWGHANVTQMFNTILRRLPLGAVLILDIGNEEPFISRSIVGAPTVGERITEHLLDGQQRLTALWRGLHNNYEDRTYFLYFQKDEESGMPFFVDSIGRWKNSGDKAFRPFWANDPKDLWKRKMIPLDLCAPGDAANDRYKLWAKAAIEDSEEREAVAEVRSQVREIFTTFNLPYLSLPVTTSKDTALDVFIKMNTSAAPLSTYDIVVAQVEAAMGESLHELVGACRKVCPGLVAYYEPEELVLYASALLQEKPPTNATYLAKGFGKTLREHWDELLRGVERMVTFLEEERIFDAKRLPTDVIVPVLTALWAHAPQGLDAEGRARTILRKYLWRAFFSSRYEKSTNSRALTDFLELRALIAQVSAPLPKIFCDAEYPLPQSDELIAARWPTKKDRLGRAILALALHQGGLDLADGSVVSRTNLPKREYHHLFPDAHLIRLGVADSEIYRSLNCALVTWQTNRNISDKEPERYLAERLEGTPLGEAEVRQRLLSHLIPYEEMVAGDYQAFLKQRAELIQEKMFKLCQAGIADLSK</sequence>
<evidence type="ECO:0000259" key="1">
    <source>
        <dbReference type="Pfam" id="PF03235"/>
    </source>
</evidence>
<dbReference type="EMBL" id="FPBZ01000014">
    <property type="protein sequence ID" value="SFU67681.1"/>
    <property type="molecule type" value="Genomic_DNA"/>
</dbReference>
<dbReference type="AlphaFoldDB" id="A0A1I7I448"/>
<evidence type="ECO:0000313" key="2">
    <source>
        <dbReference type="EMBL" id="SFU67681.1"/>
    </source>
</evidence>
<protein>
    <recommendedName>
        <fullName evidence="1">GmrSD restriction endonucleases N-terminal domain-containing protein</fullName>
    </recommendedName>
</protein>
<dbReference type="PANTHER" id="PTHR37292">
    <property type="entry name" value="VNG6097C"/>
    <property type="match status" value="1"/>
</dbReference>
<evidence type="ECO:0000313" key="3">
    <source>
        <dbReference type="Proteomes" id="UP000182649"/>
    </source>
</evidence>
<reference evidence="2 3" key="1">
    <citation type="submission" date="2016-10" db="EMBL/GenBank/DDBJ databases">
        <authorList>
            <person name="de Groot N.N."/>
        </authorList>
    </citation>
    <scope>NUCLEOTIDE SEQUENCE [LARGE SCALE GENOMIC DNA]</scope>
    <source>
        <strain evidence="2 3">Nl14</strain>
    </source>
</reference>
<dbReference type="Proteomes" id="UP000182649">
    <property type="component" value="Unassembled WGS sequence"/>
</dbReference>
<name>A0A1I7I448_9PROT</name>
<gene>
    <name evidence="2" type="ORF">SAMN05216417_11431</name>
</gene>
<dbReference type="InterPro" id="IPR004919">
    <property type="entry name" value="GmrSD_N"/>
</dbReference>
<dbReference type="PANTHER" id="PTHR37292:SF2">
    <property type="entry name" value="DUF262 DOMAIN-CONTAINING PROTEIN"/>
    <property type="match status" value="1"/>
</dbReference>
<dbReference type="Pfam" id="PF03235">
    <property type="entry name" value="GmrSD_N"/>
    <property type="match status" value="1"/>
</dbReference>
<dbReference type="RefSeq" id="WP_081363617.1">
    <property type="nucleotide sequence ID" value="NZ_FPBZ01000014.1"/>
</dbReference>
<proteinExistence type="predicted"/>
<accession>A0A1I7I448</accession>
<feature type="domain" description="GmrSD restriction endonucleases N-terminal" evidence="1">
    <location>
        <begin position="21"/>
        <end position="239"/>
    </location>
</feature>